<name>A0ABY6LSA9_9ARAC</name>
<proteinExistence type="predicted"/>
<sequence length="78" mass="9092">MYLCKKSGIREFPISNRDVFDEIETLPGEHSVILREDAHPRIQVVRRIPFALKNKTVEMEPKSMEEQKIISKVNQPAE</sequence>
<reference evidence="1 2" key="1">
    <citation type="submission" date="2022-03" db="EMBL/GenBank/DDBJ databases">
        <title>A chromosomal length assembly of Cordylochernes scorpioides.</title>
        <authorList>
            <person name="Zeh D."/>
            <person name="Zeh J."/>
        </authorList>
    </citation>
    <scope>NUCLEOTIDE SEQUENCE [LARGE SCALE GENOMIC DNA]</scope>
    <source>
        <strain evidence="1">IN4F17</strain>
        <tissue evidence="1">Whole Body</tissue>
    </source>
</reference>
<protein>
    <submittedName>
        <fullName evidence="1">K02A2.6-like</fullName>
    </submittedName>
</protein>
<dbReference type="Proteomes" id="UP001235939">
    <property type="component" value="Chromosome 22"/>
</dbReference>
<accession>A0ABY6LSA9</accession>
<evidence type="ECO:0000313" key="2">
    <source>
        <dbReference type="Proteomes" id="UP001235939"/>
    </source>
</evidence>
<organism evidence="1 2">
    <name type="scientific">Cordylochernes scorpioides</name>
    <dbReference type="NCBI Taxonomy" id="51811"/>
    <lineage>
        <taxon>Eukaryota</taxon>
        <taxon>Metazoa</taxon>
        <taxon>Ecdysozoa</taxon>
        <taxon>Arthropoda</taxon>
        <taxon>Chelicerata</taxon>
        <taxon>Arachnida</taxon>
        <taxon>Pseudoscorpiones</taxon>
        <taxon>Cheliferoidea</taxon>
        <taxon>Chernetidae</taxon>
        <taxon>Cordylochernes</taxon>
    </lineage>
</organism>
<keyword evidence="2" id="KW-1185">Reference proteome</keyword>
<dbReference type="EMBL" id="CP092884">
    <property type="protein sequence ID" value="UYV82723.1"/>
    <property type="molecule type" value="Genomic_DNA"/>
</dbReference>
<gene>
    <name evidence="1" type="ORF">LAZ67_22000674</name>
</gene>
<evidence type="ECO:0000313" key="1">
    <source>
        <dbReference type="EMBL" id="UYV82723.1"/>
    </source>
</evidence>